<dbReference type="HOGENOM" id="CLU_644286_0_0_1"/>
<evidence type="ECO:0000313" key="2">
    <source>
        <dbReference type="EMBL" id="EPZ32304.1"/>
    </source>
</evidence>
<evidence type="ECO:0000313" key="3">
    <source>
        <dbReference type="Proteomes" id="UP000030755"/>
    </source>
</evidence>
<gene>
    <name evidence="2" type="ORF">O9G_002145</name>
</gene>
<proteinExistence type="predicted"/>
<keyword evidence="3" id="KW-1185">Reference proteome</keyword>
<name>A0A075AUT9_ROZAC</name>
<evidence type="ECO:0000256" key="1">
    <source>
        <dbReference type="SAM" id="MobiDB-lite"/>
    </source>
</evidence>
<feature type="compositionally biased region" description="Polar residues" evidence="1">
    <location>
        <begin position="305"/>
        <end position="315"/>
    </location>
</feature>
<dbReference type="EMBL" id="KE561161">
    <property type="protein sequence ID" value="EPZ32304.1"/>
    <property type="molecule type" value="Genomic_DNA"/>
</dbReference>
<accession>A0A075AUT9</accession>
<dbReference type="Proteomes" id="UP000030755">
    <property type="component" value="Unassembled WGS sequence"/>
</dbReference>
<reference evidence="2 3" key="1">
    <citation type="journal article" date="2013" name="Curr. Biol.">
        <title>Shared signatures of parasitism and phylogenomics unite Cryptomycota and microsporidia.</title>
        <authorList>
            <person name="James T.Y."/>
            <person name="Pelin A."/>
            <person name="Bonen L."/>
            <person name="Ahrendt S."/>
            <person name="Sain D."/>
            <person name="Corradi N."/>
            <person name="Stajich J.E."/>
        </authorList>
    </citation>
    <scope>NUCLEOTIDE SEQUENCE [LARGE SCALE GENOMIC DNA]</scope>
    <source>
        <strain evidence="2 3">CSF55</strain>
    </source>
</reference>
<protein>
    <submittedName>
        <fullName evidence="2">Uncharacterized protein</fullName>
    </submittedName>
</protein>
<feature type="compositionally biased region" description="Basic residues" evidence="1">
    <location>
        <begin position="285"/>
        <end position="295"/>
    </location>
</feature>
<feature type="region of interest" description="Disordered" evidence="1">
    <location>
        <begin position="277"/>
        <end position="315"/>
    </location>
</feature>
<sequence length="426" mass="49960">MSIKNVQMNISAIKRMTKDLNSLPKTKRNFVSYFEKINRCLDERKSRVMDLCDKSKSMFVEASKPKKLFKLMHHEPNVHDDNDIPIRINKTGMREIKPHRHVKGKLKREAVDLKLTNPIENLKYRNNKVNCENFFPSNIKRLPKRTRQTMSAPASGFQFRVLKDEYFSFQMENHPTLSRRPQTSYREFKLPEEKEIERYHFINIVFKDAVKKREQFNLGQTGQAFETRSLDSPPISYEENSISLKSTKSNFSIKSFPFEEKRKQIFEQYSKKSPKPVEKEVVAKKYPKKKKKPSFSRKADKVGPSSISGESSNDQLEQFPESLEAILQTLTSKEKSIVKETSRVVQIPENDALKGVKLIDLLNLTNTREILKARRLWRRSSNTERAMFSKAFLENLKQQQSAIGEIHEQEELEEMQKEEKQVTFES</sequence>
<dbReference type="AlphaFoldDB" id="A0A075AUT9"/>
<organism evidence="2 3">
    <name type="scientific">Rozella allomycis (strain CSF55)</name>
    <dbReference type="NCBI Taxonomy" id="988480"/>
    <lineage>
        <taxon>Eukaryota</taxon>
        <taxon>Fungi</taxon>
        <taxon>Fungi incertae sedis</taxon>
        <taxon>Cryptomycota</taxon>
        <taxon>Cryptomycota incertae sedis</taxon>
        <taxon>Rozella</taxon>
    </lineage>
</organism>